<evidence type="ECO:0000256" key="5">
    <source>
        <dbReference type="ARBA" id="ARBA00022519"/>
    </source>
</evidence>
<evidence type="ECO:0000256" key="11">
    <source>
        <dbReference type="ARBA" id="ARBA00023136"/>
    </source>
</evidence>
<dbReference type="NCBIfam" id="NF002816">
    <property type="entry name" value="PRK02971.1-2"/>
    <property type="match status" value="1"/>
</dbReference>
<dbReference type="HAMAP" id="MF_00538">
    <property type="entry name" value="Flippase_ArnF"/>
    <property type="match status" value="1"/>
</dbReference>
<dbReference type="PANTHER" id="PTHR30561:SF9">
    <property type="entry name" value="4-AMINO-4-DEOXY-L-ARABINOSE-PHOSPHOUNDECAPRENOL FLIPPASE SUBUNIT ARNF-RELATED"/>
    <property type="match status" value="1"/>
</dbReference>
<dbReference type="Gene3D" id="1.10.3730.20">
    <property type="match status" value="1"/>
</dbReference>
<organism evidence="13 14">
    <name type="scientific">Martelella alba</name>
    <dbReference type="NCBI Taxonomy" id="2590451"/>
    <lineage>
        <taxon>Bacteria</taxon>
        <taxon>Pseudomonadati</taxon>
        <taxon>Pseudomonadota</taxon>
        <taxon>Alphaproteobacteria</taxon>
        <taxon>Hyphomicrobiales</taxon>
        <taxon>Aurantimonadaceae</taxon>
        <taxon>Martelella</taxon>
    </lineage>
</organism>
<sequence length="129" mass="13854">MKGFAWAAASVLLVTAAQLSMKFGMSQLPLLPLDIVNAAVIGHFALPLLAVAMGILGYALSMLCWFYALLYLPLSVAYPLVSISYALVYIAAVLLPWFNESASMTKTLGILSILFGIWLINRNGKQSAG</sequence>
<evidence type="ECO:0000256" key="2">
    <source>
        <dbReference type="ARBA" id="ARBA00022448"/>
    </source>
</evidence>
<evidence type="ECO:0000256" key="7">
    <source>
        <dbReference type="ARBA" id="ARBA00022692"/>
    </source>
</evidence>
<comment type="subcellular location">
    <subcellularLocation>
        <location evidence="1">Cell membrane</location>
        <topology evidence="1">Multi-pass membrane protein</topology>
    </subcellularLocation>
</comment>
<keyword evidence="9 12" id="KW-1133">Transmembrane helix</keyword>
<keyword evidence="14" id="KW-1185">Reference proteome</keyword>
<evidence type="ECO:0000256" key="4">
    <source>
        <dbReference type="ARBA" id="ARBA00022516"/>
    </source>
</evidence>
<dbReference type="InterPro" id="IPR037185">
    <property type="entry name" value="EmrE-like"/>
</dbReference>
<gene>
    <name evidence="13" type="primary">arnF</name>
    <name evidence="13" type="ORF">FCN80_17000</name>
</gene>
<accession>A0ABY2SHQ8</accession>
<keyword evidence="11 12" id="KW-0472">Membrane</keyword>
<evidence type="ECO:0000313" key="13">
    <source>
        <dbReference type="EMBL" id="TKI04661.1"/>
    </source>
</evidence>
<proteinExistence type="inferred from homology"/>
<dbReference type="EMBL" id="SZPQ01000026">
    <property type="protein sequence ID" value="TKI04661.1"/>
    <property type="molecule type" value="Genomic_DNA"/>
</dbReference>
<protein>
    <submittedName>
        <fullName evidence="13">4-amino-4-deoxy-L-arabinose-phosphoundecaprenol flippase subunit ArnF</fullName>
    </submittedName>
</protein>
<feature type="transmembrane region" description="Helical" evidence="12">
    <location>
        <begin position="40"/>
        <end position="69"/>
    </location>
</feature>
<dbReference type="PANTHER" id="PTHR30561">
    <property type="entry name" value="SMR FAMILY PROTON-DEPENDENT DRUG EFFLUX TRANSPORTER SUGE"/>
    <property type="match status" value="1"/>
</dbReference>
<dbReference type="RefSeq" id="WP_136991364.1">
    <property type="nucleotide sequence ID" value="NZ_SZPQ01000026.1"/>
</dbReference>
<dbReference type="SUPFAM" id="SSF103481">
    <property type="entry name" value="Multidrug resistance efflux transporter EmrE"/>
    <property type="match status" value="1"/>
</dbReference>
<evidence type="ECO:0000313" key="14">
    <source>
        <dbReference type="Proteomes" id="UP000305202"/>
    </source>
</evidence>
<dbReference type="InterPro" id="IPR022832">
    <property type="entry name" value="Flippase_ArnF"/>
</dbReference>
<feature type="transmembrane region" description="Helical" evidence="12">
    <location>
        <begin position="76"/>
        <end position="98"/>
    </location>
</feature>
<evidence type="ECO:0000256" key="6">
    <source>
        <dbReference type="ARBA" id="ARBA00022556"/>
    </source>
</evidence>
<keyword evidence="4" id="KW-0444">Lipid biosynthesis</keyword>
<evidence type="ECO:0000256" key="10">
    <source>
        <dbReference type="ARBA" id="ARBA00023098"/>
    </source>
</evidence>
<comment type="caution">
    <text evidence="13">The sequence shown here is derived from an EMBL/GenBank/DDBJ whole genome shotgun (WGS) entry which is preliminary data.</text>
</comment>
<keyword evidence="3" id="KW-1003">Cell membrane</keyword>
<keyword evidence="6" id="KW-0441">Lipid A biosynthesis</keyword>
<evidence type="ECO:0000256" key="3">
    <source>
        <dbReference type="ARBA" id="ARBA00022475"/>
    </source>
</evidence>
<keyword evidence="7 12" id="KW-0812">Transmembrane</keyword>
<evidence type="ECO:0000256" key="8">
    <source>
        <dbReference type="ARBA" id="ARBA00022985"/>
    </source>
</evidence>
<feature type="transmembrane region" description="Helical" evidence="12">
    <location>
        <begin position="104"/>
        <end position="121"/>
    </location>
</feature>
<keyword evidence="5" id="KW-0997">Cell inner membrane</keyword>
<name>A0ABY2SHQ8_9HYPH</name>
<evidence type="ECO:0000256" key="12">
    <source>
        <dbReference type="SAM" id="Phobius"/>
    </source>
</evidence>
<keyword evidence="10" id="KW-0443">Lipid metabolism</keyword>
<evidence type="ECO:0000256" key="1">
    <source>
        <dbReference type="ARBA" id="ARBA00004651"/>
    </source>
</evidence>
<keyword evidence="2" id="KW-0813">Transport</keyword>
<evidence type="ECO:0000256" key="9">
    <source>
        <dbReference type="ARBA" id="ARBA00022989"/>
    </source>
</evidence>
<dbReference type="InterPro" id="IPR000390">
    <property type="entry name" value="Small_drug/metabolite_transptr"/>
</dbReference>
<keyword evidence="8" id="KW-0448">Lipopolysaccharide biosynthesis</keyword>
<reference evidence="13 14" key="1">
    <citation type="submission" date="2019-04" db="EMBL/GenBank/DDBJ databases">
        <authorList>
            <person name="Li M."/>
            <person name="Gao C."/>
        </authorList>
    </citation>
    <scope>NUCLEOTIDE SEQUENCE [LARGE SCALE GENOMIC DNA]</scope>
    <source>
        <strain evidence="13 14">BGMRC 2031</strain>
    </source>
</reference>
<dbReference type="Proteomes" id="UP000305202">
    <property type="component" value="Unassembled WGS sequence"/>
</dbReference>